<feature type="non-terminal residue" evidence="5">
    <location>
        <position position="186"/>
    </location>
</feature>
<feature type="compositionally biased region" description="Polar residues" evidence="3">
    <location>
        <begin position="1"/>
        <end position="12"/>
    </location>
</feature>
<reference evidence="5" key="1">
    <citation type="journal article" date="2021" name="Proc. Natl. Acad. Sci. U.S.A.">
        <title>Three genomes in the algal genus Volvox reveal the fate of a haploid sex-determining region after a transition to homothallism.</title>
        <authorList>
            <person name="Yamamoto K."/>
            <person name="Hamaji T."/>
            <person name="Kawai-Toyooka H."/>
            <person name="Matsuzaki R."/>
            <person name="Takahashi F."/>
            <person name="Nishimura Y."/>
            <person name="Kawachi M."/>
            <person name="Noguchi H."/>
            <person name="Minakuchi Y."/>
            <person name="Umen J.G."/>
            <person name="Toyoda A."/>
            <person name="Nozaki H."/>
        </authorList>
    </citation>
    <scope>NUCLEOTIDE SEQUENCE</scope>
    <source>
        <strain evidence="5">NIES-3786</strain>
    </source>
</reference>
<dbReference type="GO" id="GO:0046872">
    <property type="term" value="F:metal ion binding"/>
    <property type="evidence" value="ECO:0007669"/>
    <property type="project" value="UniProtKB-KW"/>
</dbReference>
<dbReference type="AlphaFoldDB" id="A0A8J4CFE7"/>
<keyword evidence="1" id="KW-0479">Metal-binding</keyword>
<keyword evidence="6" id="KW-1185">Reference proteome</keyword>
<dbReference type="GO" id="GO:0007165">
    <property type="term" value="P:signal transduction"/>
    <property type="evidence" value="ECO:0007669"/>
    <property type="project" value="InterPro"/>
</dbReference>
<evidence type="ECO:0000256" key="1">
    <source>
        <dbReference type="ARBA" id="ARBA00022723"/>
    </source>
</evidence>
<dbReference type="PANTHER" id="PTHR11347">
    <property type="entry name" value="CYCLIC NUCLEOTIDE PHOSPHODIESTERASE"/>
    <property type="match status" value="1"/>
</dbReference>
<dbReference type="PROSITE" id="PS51845">
    <property type="entry name" value="PDEASE_I_2"/>
    <property type="match status" value="1"/>
</dbReference>
<evidence type="ECO:0000256" key="2">
    <source>
        <dbReference type="ARBA" id="ARBA00022801"/>
    </source>
</evidence>
<evidence type="ECO:0000313" key="5">
    <source>
        <dbReference type="EMBL" id="GIL81435.1"/>
    </source>
</evidence>
<dbReference type="OrthoDB" id="541489at2759"/>
<evidence type="ECO:0000313" key="6">
    <source>
        <dbReference type="Proteomes" id="UP000747110"/>
    </source>
</evidence>
<organism evidence="5 6">
    <name type="scientific">Volvox reticuliferus</name>
    <dbReference type="NCBI Taxonomy" id="1737510"/>
    <lineage>
        <taxon>Eukaryota</taxon>
        <taxon>Viridiplantae</taxon>
        <taxon>Chlorophyta</taxon>
        <taxon>core chlorophytes</taxon>
        <taxon>Chlorophyceae</taxon>
        <taxon>CS clade</taxon>
        <taxon>Chlamydomonadales</taxon>
        <taxon>Volvocaceae</taxon>
        <taxon>Volvox</taxon>
    </lineage>
</organism>
<dbReference type="InterPro" id="IPR036971">
    <property type="entry name" value="PDEase_catalytic_dom_sf"/>
</dbReference>
<evidence type="ECO:0000259" key="4">
    <source>
        <dbReference type="PROSITE" id="PS51845"/>
    </source>
</evidence>
<gene>
    <name evidence="5" type="ORF">Vretifemale_10473</name>
</gene>
<protein>
    <recommendedName>
        <fullName evidence="4">PDEase domain-containing protein</fullName>
    </recommendedName>
</protein>
<keyword evidence="2" id="KW-0378">Hydrolase</keyword>
<feature type="domain" description="PDEase" evidence="4">
    <location>
        <begin position="1"/>
        <end position="141"/>
    </location>
</feature>
<dbReference type="Gene3D" id="1.10.1300.10">
    <property type="entry name" value="3'5'-cyclic nucleotide phosphodiesterase, catalytic domain"/>
    <property type="match status" value="1"/>
</dbReference>
<sequence>SALQSGNRSSRSLGVDTERSVSSDLAPKPKDDTERLLGLQVAMKAADLGHLGEELPVHQRWLSSLEEEFFRQGDRERELGLPISPLFDRAKQGVGKSQVGFYDFVALPLAHALSSAFPGAQPLMQCFLVNYNHWRSVDGQPALTLPLRNCSGKQPNVHPQPHLSAEAPTTPTDITNLINTSTTAAV</sequence>
<feature type="region of interest" description="Disordered" evidence="3">
    <location>
        <begin position="153"/>
        <end position="175"/>
    </location>
</feature>
<accession>A0A8J4CFE7</accession>
<proteinExistence type="predicted"/>
<dbReference type="Pfam" id="PF00233">
    <property type="entry name" value="PDEase_I"/>
    <property type="match status" value="1"/>
</dbReference>
<feature type="region of interest" description="Disordered" evidence="3">
    <location>
        <begin position="1"/>
        <end position="33"/>
    </location>
</feature>
<dbReference type="SUPFAM" id="SSF109604">
    <property type="entry name" value="HD-domain/PDEase-like"/>
    <property type="match status" value="1"/>
</dbReference>
<dbReference type="Proteomes" id="UP000747110">
    <property type="component" value="Unassembled WGS sequence"/>
</dbReference>
<feature type="compositionally biased region" description="Basic and acidic residues" evidence="3">
    <location>
        <begin position="16"/>
        <end position="33"/>
    </location>
</feature>
<dbReference type="EMBL" id="BNCP01000021">
    <property type="protein sequence ID" value="GIL81435.1"/>
    <property type="molecule type" value="Genomic_DNA"/>
</dbReference>
<dbReference type="GO" id="GO:0004114">
    <property type="term" value="F:3',5'-cyclic-nucleotide phosphodiesterase activity"/>
    <property type="evidence" value="ECO:0007669"/>
    <property type="project" value="InterPro"/>
</dbReference>
<dbReference type="InterPro" id="IPR002073">
    <property type="entry name" value="PDEase_catalytic_dom"/>
</dbReference>
<evidence type="ECO:0000256" key="3">
    <source>
        <dbReference type="SAM" id="MobiDB-lite"/>
    </source>
</evidence>
<comment type="caution">
    <text evidence="5">The sequence shown here is derived from an EMBL/GenBank/DDBJ whole genome shotgun (WGS) entry which is preliminary data.</text>
</comment>
<name>A0A8J4CFE7_9CHLO</name>